<dbReference type="InParanoid" id="A0A6P7F859"/>
<sequence>MKVLTGMISFGFVYIFGHSWLKIKSSMVCDGATSPRYSTAATRSEGKGKTTILRWKNRHHRLATAGNVLRTYVDPEILHRDRDASCLIQRGRFYVKADSEKGGVGLGFYFFL</sequence>
<reference evidence="1" key="1">
    <citation type="submission" date="2025-08" db="UniProtKB">
        <authorList>
            <consortium name="RefSeq"/>
        </authorList>
    </citation>
    <scope>IDENTIFICATION</scope>
    <source>
        <tissue evidence="1">Whole insect</tissue>
    </source>
</reference>
<protein>
    <submittedName>
        <fullName evidence="1">Uncharacterized protein LOC114327315</fullName>
    </submittedName>
</protein>
<proteinExistence type="predicted"/>
<organism evidence="1">
    <name type="scientific">Diabrotica virgifera virgifera</name>
    <name type="common">western corn rootworm</name>
    <dbReference type="NCBI Taxonomy" id="50390"/>
    <lineage>
        <taxon>Eukaryota</taxon>
        <taxon>Metazoa</taxon>
        <taxon>Ecdysozoa</taxon>
        <taxon>Arthropoda</taxon>
        <taxon>Hexapoda</taxon>
        <taxon>Insecta</taxon>
        <taxon>Pterygota</taxon>
        <taxon>Neoptera</taxon>
        <taxon>Endopterygota</taxon>
        <taxon>Coleoptera</taxon>
        <taxon>Polyphaga</taxon>
        <taxon>Cucujiformia</taxon>
        <taxon>Chrysomeloidea</taxon>
        <taxon>Chrysomelidae</taxon>
        <taxon>Galerucinae</taxon>
        <taxon>Diabroticina</taxon>
        <taxon>Diabroticites</taxon>
        <taxon>Diabrotica</taxon>
    </lineage>
</organism>
<accession>A0A6P7F859</accession>
<dbReference type="RefSeq" id="XP_028131701.1">
    <property type="nucleotide sequence ID" value="XM_028275900.1"/>
</dbReference>
<dbReference type="AlphaFoldDB" id="A0A6P7F859"/>
<name>A0A6P7F859_DIAVI</name>
<gene>
    <name evidence="1" type="primary">LOC114327315</name>
</gene>
<evidence type="ECO:0000313" key="1">
    <source>
        <dbReference type="RefSeq" id="XP_028131701.1"/>
    </source>
</evidence>